<dbReference type="EMBL" id="CP162607">
    <property type="protein sequence ID" value="XDK36963.1"/>
    <property type="molecule type" value="Genomic_DNA"/>
</dbReference>
<dbReference type="RefSeq" id="WP_274071986.1">
    <property type="nucleotide sequence ID" value="NZ_CP162607.1"/>
</dbReference>
<evidence type="ECO:0000313" key="1">
    <source>
        <dbReference type="EMBL" id="XDK36963.1"/>
    </source>
</evidence>
<proteinExistence type="predicted"/>
<reference evidence="1" key="1">
    <citation type="submission" date="2024-07" db="EMBL/GenBank/DDBJ databases">
        <title>Identification and characteristics of a novel species of coltsfoot's symbiotic bacteria.</title>
        <authorList>
            <person name="Juszczyk A."/>
            <person name="Jasielczuk I."/>
            <person name="Gurgul A."/>
            <person name="Rogala M."/>
            <person name="Kowalczyk A."/>
            <person name="Szmatola T."/>
            <person name="Kosecka-Strojek M."/>
            <person name="Arent Z."/>
            <person name="Latowski D."/>
        </authorList>
    </citation>
    <scope>NUCLEOTIDE SEQUENCE</scope>
    <source>
        <strain evidence="1">Hg7Tf</strain>
    </source>
</reference>
<protein>
    <submittedName>
        <fullName evidence="1">Uncharacterized protein</fullName>
    </submittedName>
</protein>
<sequence length="167" mass="19175">MTETHTPMLYAEEISSFQGRIYLLDAGRKIPLRLSQSSDKFTWGITPESDWLQAGGKEESPVLNFVFHSQTENRLHFNISGTGRNAAKKLGISRNGYLGLYEQAQVTDFWKFEPLAWTENGLVCRWRDHQGHQVKTILDAPHHERGTFFLLNVKDGETHEFLVERIG</sequence>
<gene>
    <name evidence="1" type="ORF">AB4Y39_25265</name>
</gene>
<accession>A0AB39I0S4</accession>
<name>A0AB39I0S4_9PSED</name>
<organism evidence="1">
    <name type="scientific">Pseudomonas sp. Hg7Tf</name>
    <dbReference type="NCBI Taxonomy" id="3236988"/>
    <lineage>
        <taxon>Bacteria</taxon>
        <taxon>Pseudomonadati</taxon>
        <taxon>Pseudomonadota</taxon>
        <taxon>Gammaproteobacteria</taxon>
        <taxon>Pseudomonadales</taxon>
        <taxon>Pseudomonadaceae</taxon>
        <taxon>Pseudomonas</taxon>
    </lineage>
</organism>
<dbReference type="AlphaFoldDB" id="A0AB39I0S4"/>